<name>A0A8R1HUF8_CAEJA</name>
<accession>A0A8R1HUF8</accession>
<sequence length="410" mass="47452">MQASLALKIQTAMAFYIRMHHYFILALLFSLPLVFSSVLDSFRANGIEFEVYGEGRLIPEKQYCTPYTLDLNEFINSFNTNNMNDYSRGLLQNRIFTSFDSICRSFHIKTDSETMLHYNLTEDRSQMRYLDYFDYNWNSLRFERDLKSLFLENKINNPFLDSVKEETIIRAGASDVLDFSQKTTVFPKMCNVKKMTIDMNICFNISDIPQSGTIYALAHGGEFLHNEEVYAYYDIPQFVLITQQAIIPIELEKCKVLFGTYIYCFEELATQCDVRTLSDCPIYAYKTGDEFIFSRNFGIATIYATTESDVDLYKNGTKSTVPHRIFVLRTVFGVPTTTLGLPVMQPEMTPHQEPEKSQFAELLPESMTVLSSSLDKPTRLYTTQRRGVNMLSHKHYDQGAWDAVRDFFGF</sequence>
<organism evidence="1 2">
    <name type="scientific">Caenorhabditis japonica</name>
    <dbReference type="NCBI Taxonomy" id="281687"/>
    <lineage>
        <taxon>Eukaryota</taxon>
        <taxon>Metazoa</taxon>
        <taxon>Ecdysozoa</taxon>
        <taxon>Nematoda</taxon>
        <taxon>Chromadorea</taxon>
        <taxon>Rhabditida</taxon>
        <taxon>Rhabditina</taxon>
        <taxon>Rhabditomorpha</taxon>
        <taxon>Rhabditoidea</taxon>
        <taxon>Rhabditidae</taxon>
        <taxon>Peloderinae</taxon>
        <taxon>Caenorhabditis</taxon>
    </lineage>
</organism>
<evidence type="ECO:0000313" key="2">
    <source>
        <dbReference type="Proteomes" id="UP000005237"/>
    </source>
</evidence>
<dbReference type="Proteomes" id="UP000005237">
    <property type="component" value="Unassembled WGS sequence"/>
</dbReference>
<evidence type="ECO:0000313" key="1">
    <source>
        <dbReference type="EnsemblMetazoa" id="CJA06865a.1"/>
    </source>
</evidence>
<reference evidence="1" key="2">
    <citation type="submission" date="2022-06" db="UniProtKB">
        <authorList>
            <consortium name="EnsemblMetazoa"/>
        </authorList>
    </citation>
    <scope>IDENTIFICATION</scope>
    <source>
        <strain evidence="1">DF5081</strain>
    </source>
</reference>
<dbReference type="EnsemblMetazoa" id="CJA06865a.1">
    <property type="protein sequence ID" value="CJA06865a.1"/>
    <property type="gene ID" value="WBGene00126069"/>
</dbReference>
<protein>
    <submittedName>
        <fullName evidence="1">Uncharacterized protein</fullName>
    </submittedName>
</protein>
<dbReference type="AlphaFoldDB" id="A0A8R1HUF8"/>
<proteinExistence type="predicted"/>
<reference evidence="2" key="1">
    <citation type="submission" date="2010-08" db="EMBL/GenBank/DDBJ databases">
        <authorList>
            <consortium name="Caenorhabditis japonica Sequencing Consortium"/>
            <person name="Wilson R.K."/>
        </authorList>
    </citation>
    <scope>NUCLEOTIDE SEQUENCE [LARGE SCALE GENOMIC DNA]</scope>
    <source>
        <strain evidence="2">DF5081</strain>
    </source>
</reference>
<keyword evidence="2" id="KW-1185">Reference proteome</keyword>